<dbReference type="AlphaFoldDB" id="V9HJU5"/>
<dbReference type="KEGG" id="smur:BWP33_06260"/>
<evidence type="ECO:0000313" key="2">
    <source>
        <dbReference type="Proteomes" id="UP000017813"/>
    </source>
</evidence>
<accession>V9HJU5</accession>
<organism evidence="1 2">
    <name type="scientific">Simonsiella muelleri ATCC 29453</name>
    <dbReference type="NCBI Taxonomy" id="641147"/>
    <lineage>
        <taxon>Bacteria</taxon>
        <taxon>Pseudomonadati</taxon>
        <taxon>Pseudomonadota</taxon>
        <taxon>Betaproteobacteria</taxon>
        <taxon>Neisseriales</taxon>
        <taxon>Neisseriaceae</taxon>
        <taxon>Simonsiella</taxon>
    </lineage>
</organism>
<dbReference type="eggNOG" id="ENOG5032YRW">
    <property type="taxonomic scope" value="Bacteria"/>
</dbReference>
<protein>
    <recommendedName>
        <fullName evidence="3">Pyocin activator protein PrtN</fullName>
    </recommendedName>
</protein>
<dbReference type="Pfam" id="PF11112">
    <property type="entry name" value="PyocinActivator"/>
    <property type="match status" value="1"/>
</dbReference>
<reference evidence="1 2" key="2">
    <citation type="submission" date="2011-10" db="EMBL/GenBank/DDBJ databases">
        <title>The Genome Sequence of Simonsiella muelleri ATCC 29453.</title>
        <authorList>
            <consortium name="The Broad Institute Genome Sequencing Platform"/>
            <consortium name="The Broad Institute Genome Sequencing Center for Infectious Disease"/>
            <person name="Earl A."/>
            <person name="Ward D."/>
            <person name="Feldgarden M."/>
            <person name="Gevers D."/>
            <person name="Izard J."/>
            <person name="Baranova O.V."/>
            <person name="Blanton J.M."/>
            <person name="Tanner A.C."/>
            <person name="Dewhirst F."/>
            <person name="Young S.K."/>
            <person name="Zeng Q."/>
            <person name="Gargeya S."/>
            <person name="Fitzgerald M."/>
            <person name="Haas B."/>
            <person name="Abouelleil A."/>
            <person name="Alvarado L."/>
            <person name="Arachchi H.M."/>
            <person name="Berlin A."/>
            <person name="Brown A."/>
            <person name="Chapman S.B."/>
            <person name="Chen Z."/>
            <person name="Dunbar C."/>
            <person name="Freedman E."/>
            <person name="Gearin G."/>
            <person name="Goldberg J."/>
            <person name="Griggs A."/>
            <person name="Gujja S."/>
            <person name="Heiman D."/>
            <person name="Howarth C."/>
            <person name="Larson L."/>
            <person name="Lui A."/>
            <person name="MacDonald P.J.P."/>
            <person name="Montmayeur A."/>
            <person name="Murphy C."/>
            <person name="Neiman D."/>
            <person name="Pearson M."/>
            <person name="Priest M."/>
            <person name="Roberts A."/>
            <person name="Saif S."/>
            <person name="Shea T."/>
            <person name="Shenoy N."/>
            <person name="Sisk P."/>
            <person name="Stolte C."/>
            <person name="Sykes S."/>
            <person name="Wortman J."/>
            <person name="Nusbaum C."/>
            <person name="Birren B."/>
        </authorList>
    </citation>
    <scope>NUCLEOTIDE SEQUENCE [LARGE SCALE GENOMIC DNA]</scope>
    <source>
        <strain evidence="1 2">ATCC 29453</strain>
    </source>
</reference>
<proteinExistence type="predicted"/>
<comment type="caution">
    <text evidence="1">The sequence shown here is derived from an EMBL/GenBank/DDBJ whole genome shotgun (WGS) entry which is preliminary data.</text>
</comment>
<dbReference type="Proteomes" id="UP000017813">
    <property type="component" value="Unassembled WGS sequence"/>
</dbReference>
<dbReference type="OrthoDB" id="982642at2"/>
<dbReference type="InterPro" id="IPR020518">
    <property type="entry name" value="Tscrpt_reg_PrtN"/>
</dbReference>
<dbReference type="EMBL" id="ADCY02000063">
    <property type="protein sequence ID" value="EFG29949.2"/>
    <property type="molecule type" value="Genomic_DNA"/>
</dbReference>
<gene>
    <name evidence="1" type="ORF">HMPREF9021_02210</name>
</gene>
<evidence type="ECO:0000313" key="1">
    <source>
        <dbReference type="EMBL" id="EFG29949.2"/>
    </source>
</evidence>
<dbReference type="STRING" id="641147.HMPREF9021_02210"/>
<reference evidence="1 2" key="1">
    <citation type="submission" date="2010-03" db="EMBL/GenBank/DDBJ databases">
        <authorList>
            <consortium name="The Broad Institute Genome Sequencing Platform"/>
            <person name="Ward D."/>
            <person name="Earl A."/>
            <person name="Feldgarden M."/>
            <person name="Gevers D."/>
            <person name="Young S."/>
            <person name="Zeng Q."/>
            <person name="Koehrsen M."/>
            <person name="Alvarado L."/>
            <person name="Berlin A.M."/>
            <person name="Borenstein D."/>
            <person name="Chapman S.B."/>
            <person name="Chen Z."/>
            <person name="Engels R."/>
            <person name="Freedman E."/>
            <person name="Gellesch M."/>
            <person name="Goldberg J."/>
            <person name="Griggs A."/>
            <person name="Gujja S."/>
            <person name="Heilman E.R."/>
            <person name="Heiman D.I."/>
            <person name="Hepburn T.A."/>
            <person name="Howarth C."/>
            <person name="Jen D."/>
            <person name="Larson L."/>
            <person name="Mehta T."/>
            <person name="Park D."/>
            <person name="Pearson M."/>
            <person name="Richards J."/>
            <person name="Roberts A."/>
            <person name="Saif S."/>
            <person name="Shea T.D."/>
            <person name="Shenoy N."/>
            <person name="Sisk P."/>
            <person name="Stolte C."/>
            <person name="Sykes S.N."/>
            <person name="Walk T."/>
            <person name="White J."/>
            <person name="Yandava C."/>
            <person name="Izard J."/>
            <person name="Baranova O.V."/>
            <person name="Blanton J.M."/>
            <person name="Tanner A.C."/>
            <person name="Dewhirst F."/>
            <person name="Haas B."/>
            <person name="Nusbaum C."/>
            <person name="Birren B."/>
        </authorList>
    </citation>
    <scope>NUCLEOTIDE SEQUENCE [LARGE SCALE GENOMIC DNA]</scope>
    <source>
        <strain evidence="1 2">ATCC 29453</strain>
    </source>
</reference>
<dbReference type="GO" id="GO:0006355">
    <property type="term" value="P:regulation of DNA-templated transcription"/>
    <property type="evidence" value="ECO:0007669"/>
    <property type="project" value="InterPro"/>
</dbReference>
<name>V9HJU5_9NEIS</name>
<keyword evidence="2" id="KW-1185">Reference proteome</keyword>
<evidence type="ECO:0008006" key="3">
    <source>
        <dbReference type="Google" id="ProtNLM"/>
    </source>
</evidence>
<dbReference type="HOGENOM" id="CLU_165465_1_1_4"/>
<sequence length="93" mass="10797">MKQPTDLPSTAFMLAMRYQSQHIPLADVIKQYMPHLTYDYAHRRATEQSLPFPVFRSDPNSKKSAYLVRVSDLALWLDSVAEQAARDWKNVNE</sequence>